<proteinExistence type="predicted"/>
<dbReference type="Proteomes" id="UP000282460">
    <property type="component" value="Unassembled WGS sequence"/>
</dbReference>
<reference evidence="1 2" key="1">
    <citation type="submission" date="2018-10" db="EMBL/GenBank/DDBJ databases">
        <authorList>
            <person name="Li J."/>
        </authorList>
    </citation>
    <scope>NUCLEOTIDE SEQUENCE [LARGE SCALE GENOMIC DNA]</scope>
    <source>
        <strain evidence="1 2">ZD1-4</strain>
    </source>
</reference>
<keyword evidence="2" id="KW-1185">Reference proteome</keyword>
<gene>
    <name evidence="1" type="ORF">D9V28_04080</name>
</gene>
<evidence type="ECO:0000313" key="2">
    <source>
        <dbReference type="Proteomes" id="UP000282460"/>
    </source>
</evidence>
<dbReference type="EMBL" id="RCWJ01000001">
    <property type="protein sequence ID" value="RLQ86028.1"/>
    <property type="molecule type" value="Genomic_DNA"/>
</dbReference>
<evidence type="ECO:0000313" key="1">
    <source>
        <dbReference type="EMBL" id="RLQ86028.1"/>
    </source>
</evidence>
<dbReference type="AlphaFoldDB" id="A0A3L7J5M6"/>
<dbReference type="PANTHER" id="PTHR37310:SF1">
    <property type="entry name" value="CYTOPLASMIC PROTEIN"/>
    <property type="match status" value="1"/>
</dbReference>
<protein>
    <submittedName>
        <fullName evidence="1">Four-helix bundle copper-binding protein</fullName>
    </submittedName>
</protein>
<accession>A0A3L7J5M6</accession>
<organism evidence="1 2">
    <name type="scientific">Mycetocola zhadangensis</name>
    <dbReference type="NCBI Taxonomy" id="1164595"/>
    <lineage>
        <taxon>Bacteria</taxon>
        <taxon>Bacillati</taxon>
        <taxon>Actinomycetota</taxon>
        <taxon>Actinomycetes</taxon>
        <taxon>Micrococcales</taxon>
        <taxon>Microbacteriaceae</taxon>
        <taxon>Mycetocola</taxon>
    </lineage>
</organism>
<dbReference type="Pfam" id="PF03860">
    <property type="entry name" value="Csp"/>
    <property type="match status" value="1"/>
</dbReference>
<dbReference type="PANTHER" id="PTHR37310">
    <property type="entry name" value="CYTOPLASMIC PROTEIN-RELATED"/>
    <property type="match status" value="1"/>
</dbReference>
<name>A0A3L7J5M6_9MICO</name>
<dbReference type="OrthoDB" id="5396211at2"/>
<comment type="caution">
    <text evidence="1">The sequence shown here is derived from an EMBL/GenBank/DDBJ whole genome shotgun (WGS) entry which is preliminary data.</text>
</comment>
<sequence>MSYATTMLRAHPRPLPHIDRAALAECIEACIEGAQTATACAEACLSEPDLPDLADCIRATLDCADVAGTTAKVLSRHPTYDANLRRALLAACRAASALSAEECERHAERHSHCRVCADACRRCEAACQRLLDV</sequence>
<dbReference type="Gene3D" id="1.20.1270.360">
    <property type="match status" value="1"/>
</dbReference>
<dbReference type="InterPro" id="IPR005560">
    <property type="entry name" value="Csp_YhjQ"/>
</dbReference>